<evidence type="ECO:0000313" key="7">
    <source>
        <dbReference type="EnsemblMetazoa" id="HelroP136243"/>
    </source>
</evidence>
<accession>T1EID0</accession>
<dbReference type="InterPro" id="IPR003894">
    <property type="entry name" value="TAFH_NHR1"/>
</dbReference>
<keyword evidence="8" id="KW-1185">Reference proteome</keyword>
<organism evidence="7 8">
    <name type="scientific">Helobdella robusta</name>
    <name type="common">Californian leech</name>
    <dbReference type="NCBI Taxonomy" id="6412"/>
    <lineage>
        <taxon>Eukaryota</taxon>
        <taxon>Metazoa</taxon>
        <taxon>Spiralia</taxon>
        <taxon>Lophotrochozoa</taxon>
        <taxon>Annelida</taxon>
        <taxon>Clitellata</taxon>
        <taxon>Hirudinea</taxon>
        <taxon>Rhynchobdellida</taxon>
        <taxon>Glossiphoniidae</taxon>
        <taxon>Helobdella</taxon>
    </lineage>
</organism>
<gene>
    <name evidence="7" type="primary">20196330</name>
    <name evidence="6" type="ORF">HELRODRAFT_136243</name>
</gene>
<name>T1EID0_HELRO</name>
<evidence type="ECO:0000313" key="8">
    <source>
        <dbReference type="Proteomes" id="UP000015101"/>
    </source>
</evidence>
<dbReference type="PANTHER" id="PTHR10379">
    <property type="entry name" value="MTG8 ETO EIGHT TWENTY ONE PROTEIN"/>
    <property type="match status" value="1"/>
</dbReference>
<evidence type="ECO:0000256" key="2">
    <source>
        <dbReference type="ARBA" id="ARBA00023015"/>
    </source>
</evidence>
<reference evidence="8" key="1">
    <citation type="submission" date="2012-12" db="EMBL/GenBank/DDBJ databases">
        <authorList>
            <person name="Hellsten U."/>
            <person name="Grimwood J."/>
            <person name="Chapman J.A."/>
            <person name="Shapiro H."/>
            <person name="Aerts A."/>
            <person name="Otillar R.P."/>
            <person name="Terry A.Y."/>
            <person name="Boore J.L."/>
            <person name="Simakov O."/>
            <person name="Marletaz F."/>
            <person name="Cho S.-J."/>
            <person name="Edsinger-Gonzales E."/>
            <person name="Havlak P."/>
            <person name="Kuo D.-H."/>
            <person name="Larsson T."/>
            <person name="Lv J."/>
            <person name="Arendt D."/>
            <person name="Savage R."/>
            <person name="Osoegawa K."/>
            <person name="de Jong P."/>
            <person name="Lindberg D.R."/>
            <person name="Seaver E.C."/>
            <person name="Weisblat D.A."/>
            <person name="Putnam N.H."/>
            <person name="Grigoriev I.V."/>
            <person name="Rokhsar D.S."/>
        </authorList>
    </citation>
    <scope>NUCLEOTIDE SEQUENCE</scope>
</reference>
<dbReference type="Pfam" id="PF07531">
    <property type="entry name" value="TAFH"/>
    <property type="match status" value="1"/>
</dbReference>
<dbReference type="InParanoid" id="T1EID0"/>
<evidence type="ECO:0000259" key="5">
    <source>
        <dbReference type="PROSITE" id="PS51119"/>
    </source>
</evidence>
<dbReference type="PANTHER" id="PTHR10379:SF14">
    <property type="entry name" value="NERVY, ISOFORM D"/>
    <property type="match status" value="1"/>
</dbReference>
<dbReference type="eggNOG" id="ENOG502QTD6">
    <property type="taxonomic scope" value="Eukaryota"/>
</dbReference>
<dbReference type="PROSITE" id="PS51119">
    <property type="entry name" value="TAFH"/>
    <property type="match status" value="1"/>
</dbReference>
<proteinExistence type="predicted"/>
<dbReference type="EMBL" id="AMQM01000926">
    <property type="status" value="NOT_ANNOTATED_CDS"/>
    <property type="molecule type" value="Genomic_DNA"/>
</dbReference>
<dbReference type="EnsemblMetazoa" id="HelroT136243">
    <property type="protein sequence ID" value="HelroP136243"/>
    <property type="gene ID" value="HelroG136243"/>
</dbReference>
<dbReference type="GO" id="GO:0005634">
    <property type="term" value="C:nucleus"/>
    <property type="evidence" value="ECO:0007669"/>
    <property type="project" value="UniProtKB-SubCell"/>
</dbReference>
<reference evidence="6 8" key="2">
    <citation type="journal article" date="2013" name="Nature">
        <title>Insights into bilaterian evolution from three spiralian genomes.</title>
        <authorList>
            <person name="Simakov O."/>
            <person name="Marletaz F."/>
            <person name="Cho S.J."/>
            <person name="Edsinger-Gonzales E."/>
            <person name="Havlak P."/>
            <person name="Hellsten U."/>
            <person name="Kuo D.H."/>
            <person name="Larsson T."/>
            <person name="Lv J."/>
            <person name="Arendt D."/>
            <person name="Savage R."/>
            <person name="Osoegawa K."/>
            <person name="de Jong P."/>
            <person name="Grimwood J."/>
            <person name="Chapman J.A."/>
            <person name="Shapiro H."/>
            <person name="Aerts A."/>
            <person name="Otillar R.P."/>
            <person name="Terry A.Y."/>
            <person name="Boore J.L."/>
            <person name="Grigoriev I.V."/>
            <person name="Lindberg D.R."/>
            <person name="Seaver E.C."/>
            <person name="Weisblat D.A."/>
            <person name="Putnam N.H."/>
            <person name="Rokhsar D.S."/>
        </authorList>
    </citation>
    <scope>NUCLEOTIDE SEQUENCE</scope>
</reference>
<dbReference type="PRINTS" id="PR01875">
    <property type="entry name" value="ETOFAMILY"/>
</dbReference>
<dbReference type="FunFam" id="1.20.120.1110:FF:000007">
    <property type="entry name" value="Core-binding factor, runt domain, alpha subunit 2, translocated to, 2"/>
    <property type="match status" value="1"/>
</dbReference>
<dbReference type="GO" id="GO:0003714">
    <property type="term" value="F:transcription corepressor activity"/>
    <property type="evidence" value="ECO:0007669"/>
    <property type="project" value="InterPro"/>
</dbReference>
<dbReference type="RefSeq" id="XP_009019954.1">
    <property type="nucleotide sequence ID" value="XM_009021706.1"/>
</dbReference>
<dbReference type="EMBL" id="KB096742">
    <property type="protein sequence ID" value="ESO02546.1"/>
    <property type="molecule type" value="Genomic_DNA"/>
</dbReference>
<dbReference type="STRING" id="6412.T1EID0"/>
<evidence type="ECO:0000256" key="1">
    <source>
        <dbReference type="ARBA" id="ARBA00004123"/>
    </source>
</evidence>
<dbReference type="SUPFAM" id="SSF158553">
    <property type="entry name" value="TAFH domain-like"/>
    <property type="match status" value="1"/>
</dbReference>
<evidence type="ECO:0000313" key="6">
    <source>
        <dbReference type="EMBL" id="ESO02546.1"/>
    </source>
</evidence>
<evidence type="ECO:0000256" key="3">
    <source>
        <dbReference type="ARBA" id="ARBA00023163"/>
    </source>
</evidence>
<keyword evidence="3" id="KW-0804">Transcription</keyword>
<evidence type="ECO:0000256" key="4">
    <source>
        <dbReference type="ARBA" id="ARBA00023242"/>
    </source>
</evidence>
<dbReference type="GO" id="GO:0006351">
    <property type="term" value="P:DNA-templated transcription"/>
    <property type="evidence" value="ECO:0007669"/>
    <property type="project" value="InterPro"/>
</dbReference>
<keyword evidence="4" id="KW-0539">Nucleus</keyword>
<protein>
    <recommendedName>
        <fullName evidence="5">TAFH domain-containing protein</fullName>
    </recommendedName>
</protein>
<dbReference type="InterPro" id="IPR013289">
    <property type="entry name" value="CBFA2T1/2/3"/>
</dbReference>
<dbReference type="OrthoDB" id="8872930at2759"/>
<reference evidence="7" key="3">
    <citation type="submission" date="2015-06" db="UniProtKB">
        <authorList>
            <consortium name="EnsemblMetazoa"/>
        </authorList>
    </citation>
    <scope>IDENTIFICATION</scope>
</reference>
<dbReference type="SMART" id="SM00549">
    <property type="entry name" value="TAFH"/>
    <property type="match status" value="1"/>
</dbReference>
<dbReference type="CTD" id="20196330"/>
<sequence>QQLPPSCGARQLSKLKRFMTTLQQFACDISPQTGLHVRSLCLSLVNNQVTVEEFHNQLQQATNFPMRPFIIPFLKTTLPFPQRELVHCSQIARLSPHLY</sequence>
<keyword evidence="2" id="KW-0805">Transcription regulation</keyword>
<dbReference type="GeneID" id="20196330"/>
<dbReference type="Gene3D" id="1.20.120.1110">
    <property type="entry name" value="TAFH/NHR1 domain"/>
    <property type="match status" value="1"/>
</dbReference>
<comment type="subcellular location">
    <subcellularLocation>
        <location evidence="1">Nucleus</location>
    </subcellularLocation>
</comment>
<dbReference type="HOGENOM" id="CLU_2326616_0_0_1"/>
<dbReference type="AlphaFoldDB" id="T1EID0"/>
<dbReference type="KEGG" id="hro:HELRODRAFT_136243"/>
<dbReference type="InterPro" id="IPR037249">
    <property type="entry name" value="TAFH/NHR1_dom_sf"/>
</dbReference>
<feature type="domain" description="TAFH" evidence="5">
    <location>
        <begin position="9"/>
        <end position="99"/>
    </location>
</feature>
<dbReference type="Proteomes" id="UP000015101">
    <property type="component" value="Unassembled WGS sequence"/>
</dbReference>